<name>A0A1H7FB86_RUMAL</name>
<reference evidence="1 2" key="1">
    <citation type="submission" date="2016-10" db="EMBL/GenBank/DDBJ databases">
        <authorList>
            <person name="de Groot N.N."/>
        </authorList>
    </citation>
    <scope>NUCLEOTIDE SEQUENCE [LARGE SCALE GENOMIC DNA]</scope>
    <source>
        <strain evidence="1 2">KH2T6</strain>
    </source>
</reference>
<dbReference type="RefSeq" id="WP_074828097.1">
    <property type="nucleotide sequence ID" value="NZ_FOAT01000001.1"/>
</dbReference>
<proteinExistence type="predicted"/>
<protein>
    <submittedName>
        <fullName evidence="1">Putative DeoR family transcriptional regulator, stage III sporulation protein D</fullName>
    </submittedName>
</protein>
<organism evidence="1 2">
    <name type="scientific">Ruminococcus albus</name>
    <dbReference type="NCBI Taxonomy" id="1264"/>
    <lineage>
        <taxon>Bacteria</taxon>
        <taxon>Bacillati</taxon>
        <taxon>Bacillota</taxon>
        <taxon>Clostridia</taxon>
        <taxon>Eubacteriales</taxon>
        <taxon>Oscillospiraceae</taxon>
        <taxon>Ruminococcus</taxon>
    </lineage>
</organism>
<dbReference type="OrthoDB" id="1682956at2"/>
<dbReference type="EMBL" id="FOAT01000001">
    <property type="protein sequence ID" value="SEK21300.1"/>
    <property type="molecule type" value="Genomic_DNA"/>
</dbReference>
<sequence length="84" mass="9644">MFRTDKERAVLFGEFMISRKATVRATAAEFGVSKSTVHKDLTEQLPKLSSSLYSEVRKILEENKEQRHIRGGLATKQKYENAQK</sequence>
<accession>A0A1H7FB86</accession>
<evidence type="ECO:0000313" key="2">
    <source>
        <dbReference type="Proteomes" id="UP000186015"/>
    </source>
</evidence>
<dbReference type="Proteomes" id="UP000186015">
    <property type="component" value="Unassembled WGS sequence"/>
</dbReference>
<evidence type="ECO:0000313" key="1">
    <source>
        <dbReference type="EMBL" id="SEK21300.1"/>
    </source>
</evidence>
<dbReference type="InterPro" id="IPR014208">
    <property type="entry name" value="Spore_III_D"/>
</dbReference>
<gene>
    <name evidence="1" type="ORF">SAMN05216469_101116</name>
</gene>
<dbReference type="Pfam" id="PF12116">
    <property type="entry name" value="SpoIIID"/>
    <property type="match status" value="1"/>
</dbReference>
<dbReference type="AlphaFoldDB" id="A0A1H7FB86"/>